<dbReference type="InterPro" id="IPR057126">
    <property type="entry name" value="NAV1-like_ubiquitin-like"/>
</dbReference>
<dbReference type="SMART" id="SM00382">
    <property type="entry name" value="AAA"/>
    <property type="match status" value="1"/>
</dbReference>
<evidence type="ECO:0000259" key="5">
    <source>
        <dbReference type="SMART" id="SM00382"/>
    </source>
</evidence>
<feature type="compositionally biased region" description="Basic residues" evidence="4">
    <location>
        <begin position="119"/>
        <end position="128"/>
    </location>
</feature>
<accession>A0A226EQD0</accession>
<reference evidence="6 7" key="1">
    <citation type="submission" date="2015-12" db="EMBL/GenBank/DDBJ databases">
        <title>The genome of Folsomia candida.</title>
        <authorList>
            <person name="Faddeeva A."/>
            <person name="Derks M.F."/>
            <person name="Anvar Y."/>
            <person name="Smit S."/>
            <person name="Van Straalen N."/>
            <person name="Roelofs D."/>
        </authorList>
    </citation>
    <scope>NUCLEOTIDE SEQUENCE [LARGE SCALE GENOMIC DNA]</scope>
    <source>
        <strain evidence="6 7">VU population</strain>
        <tissue evidence="6">Whole body</tissue>
    </source>
</reference>
<dbReference type="InterPro" id="IPR057568">
    <property type="entry name" value="CortBP2_NAV1-like_AAA_lid"/>
</dbReference>
<dbReference type="Pfam" id="PF23092">
    <property type="entry name" value="Ubiquitin_6"/>
    <property type="match status" value="1"/>
</dbReference>
<feature type="region of interest" description="Disordered" evidence="4">
    <location>
        <begin position="783"/>
        <end position="847"/>
    </location>
</feature>
<dbReference type="InterPro" id="IPR039041">
    <property type="entry name" value="Nav/unc-53"/>
</dbReference>
<comment type="caution">
    <text evidence="6">The sequence shown here is derived from an EMBL/GenBank/DDBJ whole genome shotgun (WGS) entry which is preliminary data.</text>
</comment>
<dbReference type="OMA" id="NEMCSKR"/>
<dbReference type="Pfam" id="PF25408">
    <property type="entry name" value="AAA_lid_NAV1"/>
    <property type="match status" value="1"/>
</dbReference>
<dbReference type="InterPro" id="IPR027417">
    <property type="entry name" value="P-loop_NTPase"/>
</dbReference>
<sequence length="847" mass="93174">MKALIQYFGELYMHDTELLELRQTIELLRKQSIEAGLTVASMNTGLSRDGSPIARQLSADSVSSINSISSACSCTSHSHSHTSSPSGQVTTTPLGTPTHGPSGANHHSNGSIPPDSPNLKKKHGKNKGWLRSSFTKAFSRSKSKRNGSVLDEEGFMEIDGTRQPSDLNEDSSVGHHHHHHNHPHSSSHLHHNGHSSSSHKPQCSKLHQNIHQLQDTPGSPLLSPPQSNGCSSSSGSRSPRSNSGTNASSGVCEDFGDENKSVDELKKQLREKEMVLTDIRLEALTSAHQLESLKETVNKMRNEMLNLKQDNERLQRMVTCKSLTSSQSSLQMVTTSDTIDRRLSASEIPPPSASNLDILLCEASSDMEGKRIVVTVFIGCHGSYERYINSHEGFPAPECNIGTVCVSNKTKWDVLDAGIKRAFKEYLGRVDPISNVGLSADSILSYNVGEVLRSKEGPQPELLPCGYLVGDVTKIRVCLKGASSAGCLDALAFETLVPKSILQRYITLLSDHGRIILCGPSGTGKSYLARKIGEYLVARCGKDPCPEAIATFSADHKNSKELRQYLANLADQCESGSAELPSVIILDNLHQVSSFGEVFSGYLNSKQSGGPVIIGTMTQSTASTPNLQLHHNFRWVLFGNHMEPVKGLLSRYLQRRLVDTDVQNGAKNLELSRVMDWIPKVWLHINKFLETHNSSEVTIGPRLFLSCPTDVANSQVWFTDLWHYSIVPYIMEAVKEGLQLYGKKSSWEDPCYYLLQTYPWTESHSMSSGKSSLLRLRPEDVGYDTKSEINSPGKTPKGESNGDQQDPLMNMLMRLQEAANYSGPQSNESDNRSMDRTSLDKDYIATA</sequence>
<evidence type="ECO:0000313" key="7">
    <source>
        <dbReference type="Proteomes" id="UP000198287"/>
    </source>
</evidence>
<evidence type="ECO:0000256" key="3">
    <source>
        <dbReference type="SAM" id="Coils"/>
    </source>
</evidence>
<dbReference type="SUPFAM" id="SSF52540">
    <property type="entry name" value="P-loop containing nucleoside triphosphate hydrolases"/>
    <property type="match status" value="1"/>
</dbReference>
<evidence type="ECO:0000256" key="4">
    <source>
        <dbReference type="SAM" id="MobiDB-lite"/>
    </source>
</evidence>
<dbReference type="Gene3D" id="3.40.50.300">
    <property type="entry name" value="P-loop containing nucleotide triphosphate hydrolases"/>
    <property type="match status" value="1"/>
</dbReference>
<dbReference type="InterPro" id="IPR003959">
    <property type="entry name" value="ATPase_AAA_core"/>
</dbReference>
<organism evidence="6 7">
    <name type="scientific">Folsomia candida</name>
    <name type="common">Springtail</name>
    <dbReference type="NCBI Taxonomy" id="158441"/>
    <lineage>
        <taxon>Eukaryota</taxon>
        <taxon>Metazoa</taxon>
        <taxon>Ecdysozoa</taxon>
        <taxon>Arthropoda</taxon>
        <taxon>Hexapoda</taxon>
        <taxon>Collembola</taxon>
        <taxon>Entomobryomorpha</taxon>
        <taxon>Isotomoidea</taxon>
        <taxon>Isotomidae</taxon>
        <taxon>Proisotominae</taxon>
        <taxon>Folsomia</taxon>
    </lineage>
</organism>
<dbReference type="Proteomes" id="UP000198287">
    <property type="component" value="Unassembled WGS sequence"/>
</dbReference>
<dbReference type="EMBL" id="LNIX01000002">
    <property type="protein sequence ID" value="OXA59398.1"/>
    <property type="molecule type" value="Genomic_DNA"/>
</dbReference>
<proteinExistence type="inferred from homology"/>
<evidence type="ECO:0000256" key="2">
    <source>
        <dbReference type="ARBA" id="ARBA00023054"/>
    </source>
</evidence>
<evidence type="ECO:0000313" key="6">
    <source>
        <dbReference type="EMBL" id="OXA59398.1"/>
    </source>
</evidence>
<feature type="compositionally biased region" description="Low complexity" evidence="4">
    <location>
        <begin position="73"/>
        <end position="103"/>
    </location>
</feature>
<feature type="compositionally biased region" description="Basic and acidic residues" evidence="4">
    <location>
        <begin position="829"/>
        <end position="847"/>
    </location>
</feature>
<dbReference type="PANTHER" id="PTHR12784">
    <property type="entry name" value="STEERIN"/>
    <property type="match status" value="1"/>
</dbReference>
<dbReference type="OrthoDB" id="2161974at2759"/>
<protein>
    <submittedName>
        <fullName evidence="6">Neuron navigator 2</fullName>
    </submittedName>
</protein>
<feature type="compositionally biased region" description="Low complexity" evidence="4">
    <location>
        <begin position="224"/>
        <end position="244"/>
    </location>
</feature>
<feature type="compositionally biased region" description="Polar residues" evidence="4">
    <location>
        <begin position="205"/>
        <end position="217"/>
    </location>
</feature>
<dbReference type="Pfam" id="PF00004">
    <property type="entry name" value="AAA"/>
    <property type="match status" value="1"/>
</dbReference>
<dbReference type="PANTHER" id="PTHR12784:SF28">
    <property type="entry name" value="PROTEIN SICKIE"/>
    <property type="match status" value="1"/>
</dbReference>
<name>A0A226EQD0_FOLCA</name>
<feature type="domain" description="AAA+ ATPase" evidence="5">
    <location>
        <begin position="511"/>
        <end position="648"/>
    </location>
</feature>
<evidence type="ECO:0000256" key="1">
    <source>
        <dbReference type="ARBA" id="ARBA00006255"/>
    </source>
</evidence>
<dbReference type="InterPro" id="IPR003593">
    <property type="entry name" value="AAA+_ATPase"/>
</dbReference>
<feature type="compositionally biased region" description="Basic residues" evidence="4">
    <location>
        <begin position="174"/>
        <end position="193"/>
    </location>
</feature>
<keyword evidence="7" id="KW-1185">Reference proteome</keyword>
<comment type="similarity">
    <text evidence="1">Belongs to the Nav/unc-53 family.</text>
</comment>
<dbReference type="STRING" id="158441.A0A226EQD0"/>
<feature type="region of interest" description="Disordered" evidence="4">
    <location>
        <begin position="73"/>
        <end position="257"/>
    </location>
</feature>
<gene>
    <name evidence="6" type="ORF">Fcan01_06368</name>
</gene>
<feature type="coiled-coil region" evidence="3">
    <location>
        <begin position="262"/>
        <end position="317"/>
    </location>
</feature>
<dbReference type="AlphaFoldDB" id="A0A226EQD0"/>
<dbReference type="GO" id="GO:0005524">
    <property type="term" value="F:ATP binding"/>
    <property type="evidence" value="ECO:0007669"/>
    <property type="project" value="InterPro"/>
</dbReference>
<keyword evidence="2 3" id="KW-0175">Coiled coil</keyword>
<dbReference type="GO" id="GO:0022008">
    <property type="term" value="P:neurogenesis"/>
    <property type="evidence" value="ECO:0007669"/>
    <property type="project" value="InterPro"/>
</dbReference>
<dbReference type="FunFam" id="3.40.50.300:FF:001111">
    <property type="entry name" value="neuron navigator 2 isoform X3"/>
    <property type="match status" value="1"/>
</dbReference>
<dbReference type="GO" id="GO:0016887">
    <property type="term" value="F:ATP hydrolysis activity"/>
    <property type="evidence" value="ECO:0007669"/>
    <property type="project" value="InterPro"/>
</dbReference>